<organism evidence="1 2">
    <name type="scientific">Irpex rosettiformis</name>
    <dbReference type="NCBI Taxonomy" id="378272"/>
    <lineage>
        <taxon>Eukaryota</taxon>
        <taxon>Fungi</taxon>
        <taxon>Dikarya</taxon>
        <taxon>Basidiomycota</taxon>
        <taxon>Agaricomycotina</taxon>
        <taxon>Agaricomycetes</taxon>
        <taxon>Polyporales</taxon>
        <taxon>Irpicaceae</taxon>
        <taxon>Irpex</taxon>
    </lineage>
</organism>
<dbReference type="Proteomes" id="UP001055072">
    <property type="component" value="Unassembled WGS sequence"/>
</dbReference>
<name>A0ACB8UKW3_9APHY</name>
<dbReference type="EMBL" id="MU274900">
    <property type="protein sequence ID" value="KAI0095014.1"/>
    <property type="molecule type" value="Genomic_DNA"/>
</dbReference>
<reference evidence="1" key="1">
    <citation type="journal article" date="2021" name="Environ. Microbiol.">
        <title>Gene family expansions and transcriptome signatures uncover fungal adaptations to wood decay.</title>
        <authorList>
            <person name="Hage H."/>
            <person name="Miyauchi S."/>
            <person name="Viragh M."/>
            <person name="Drula E."/>
            <person name="Min B."/>
            <person name="Chaduli D."/>
            <person name="Navarro D."/>
            <person name="Favel A."/>
            <person name="Norest M."/>
            <person name="Lesage-Meessen L."/>
            <person name="Balint B."/>
            <person name="Merenyi Z."/>
            <person name="de Eugenio L."/>
            <person name="Morin E."/>
            <person name="Martinez A.T."/>
            <person name="Baldrian P."/>
            <person name="Stursova M."/>
            <person name="Martinez M.J."/>
            <person name="Novotny C."/>
            <person name="Magnuson J.K."/>
            <person name="Spatafora J.W."/>
            <person name="Maurice S."/>
            <person name="Pangilinan J."/>
            <person name="Andreopoulos W."/>
            <person name="LaButti K."/>
            <person name="Hundley H."/>
            <person name="Na H."/>
            <person name="Kuo A."/>
            <person name="Barry K."/>
            <person name="Lipzen A."/>
            <person name="Henrissat B."/>
            <person name="Riley R."/>
            <person name="Ahrendt S."/>
            <person name="Nagy L.G."/>
            <person name="Grigoriev I.V."/>
            <person name="Martin F."/>
            <person name="Rosso M.N."/>
        </authorList>
    </citation>
    <scope>NUCLEOTIDE SEQUENCE</scope>
    <source>
        <strain evidence="1">CBS 384.51</strain>
    </source>
</reference>
<protein>
    <submittedName>
        <fullName evidence="1">Uncharacterized protein</fullName>
    </submittedName>
</protein>
<accession>A0ACB8UKW3</accession>
<gene>
    <name evidence="1" type="ORF">BDY19DRAFT_915892</name>
</gene>
<sequence>MALLGLFSKKDKVKSSSSTTTKSSASVADASSVTDTSEYVLPDIPDIKPQTSPFYGTPQPEASTSKFHLGFSRKRSTPAEVNEQDFLRPPQITYTTASRSEASLDSIRPPPSKATLFGAYNDPHSALSTRSLPDHADSHARGSQDVKRNNADISPSPKKGLFSWAHRERKKSKTSEEPPKLNVDLSSESFNLKSFRHVGPVGSHSPESATTSPDLTLLPPARPRPRGNSFASDSSQRISVAAFREAAARKSQVNLDPSTPSPVLLRPPSRTDSLQNASFRTSAVSVNRSPVSAPRPSTLALSNDTSSEESEGSDSEDSEGSSTMRPKRKTTIRAARKGTSEYGHRRMSPVAPRLPSKSVSGHDNEFERGRALLEPKHLGSERSSSKPSPKNASSPGVTAKGKAKARGSDIEDNSDEDEDSDDAPLASFVRPPRPGSSASNASSSRPRMPTKPLIDITQMSTPPKPMRNPVDEITVSTSPQSLPPPPLPVKDRSASPVINERSNPSRPTHPDKPSLSDRLARIAQSAASKSTENLAGALPLARRSLDSRPILSDAAERGRIPQPTRSQTAPLDAFDTYETKSTSPSMPAITQPRPKANRRSLSSPNAAALYDLTDPTPIVPTPIRERSPPPAFSVTSRPASQLSMNNPRLSQITVRMVGSNSSASSSSPTSPNSPFHLASPPSTDSSSKPDFFSSTPPVSTRGPSPRNVTLSTPSAFSPPPSSSSTSSRTPTNASSSQSGSTRPDVSRRKRSSTLVADGAAQSMAGFTGGGLLASPAAVPSDPKKPSTTTAMRSRNRSSTLLPRMDVTPITPVSSTSSTRPQPSSASSASSLSSPVQQQPRSQVQPHRFPQKSRHPFDGPPFNNPSSHSIGAPPKKPFASTTREYSPASSTGDSSSGRTPLTPADGSDYGVSKPRNVVSSALTTRKGHKARASVSFEDEKDKLPRIAVGSDETTEERRRDRRRSEAKAAIELGKIVNGKIELDDDEDMPLNAMGTRISTATPMMNFIPPSPMGWPASPSMPMMNPQQFLPHPSDPRMLAAHQHAMMVAKQAYQMAVAQQALAAANDEWERGSSASAFTSPMSMSSMGMSMGMPMGMGMGINGMGMLPGGYGMNYPMFASSAQSMYAGSVAGSELGAGWGSKSEYGGPSRASRTSAMFSDRQAGGLGFNSNQRTSSYNQLAVPSSAASEAPRRPAIRQRTKTAPSDSPLPSQHARSRPPPPSSWRP</sequence>
<keyword evidence="2" id="KW-1185">Reference proteome</keyword>
<evidence type="ECO:0000313" key="1">
    <source>
        <dbReference type="EMBL" id="KAI0095014.1"/>
    </source>
</evidence>
<proteinExistence type="predicted"/>
<evidence type="ECO:0000313" key="2">
    <source>
        <dbReference type="Proteomes" id="UP001055072"/>
    </source>
</evidence>
<comment type="caution">
    <text evidence="1">The sequence shown here is derived from an EMBL/GenBank/DDBJ whole genome shotgun (WGS) entry which is preliminary data.</text>
</comment>